<dbReference type="GO" id="GO:0009279">
    <property type="term" value="C:cell outer membrane"/>
    <property type="evidence" value="ECO:0007669"/>
    <property type="project" value="UniProtKB-SubCell"/>
</dbReference>
<dbReference type="RefSeq" id="WP_074605461.1">
    <property type="nucleotide sequence ID" value="NZ_FNGY01000002.1"/>
</dbReference>
<keyword evidence="9" id="KW-1185">Reference proteome</keyword>
<evidence type="ECO:0000259" key="6">
    <source>
        <dbReference type="Pfam" id="PF07980"/>
    </source>
</evidence>
<dbReference type="InterPro" id="IPR011990">
    <property type="entry name" value="TPR-like_helical_dom_sf"/>
</dbReference>
<evidence type="ECO:0000313" key="8">
    <source>
        <dbReference type="EMBL" id="SDL96369.1"/>
    </source>
</evidence>
<keyword evidence="4" id="KW-0472">Membrane</keyword>
<dbReference type="Pfam" id="PF07980">
    <property type="entry name" value="SusD_RagB"/>
    <property type="match status" value="1"/>
</dbReference>
<dbReference type="InterPro" id="IPR033985">
    <property type="entry name" value="SusD-like_N"/>
</dbReference>
<dbReference type="CDD" id="cd08977">
    <property type="entry name" value="SusD"/>
    <property type="match status" value="1"/>
</dbReference>
<reference evidence="9" key="1">
    <citation type="submission" date="2016-10" db="EMBL/GenBank/DDBJ databases">
        <authorList>
            <person name="Varghese N."/>
            <person name="Submissions S."/>
        </authorList>
    </citation>
    <scope>NUCLEOTIDE SEQUENCE [LARGE SCALE GENOMIC DNA]</scope>
    <source>
        <strain evidence="9">DSM 19110</strain>
    </source>
</reference>
<keyword evidence="3" id="KW-0732">Signal</keyword>
<evidence type="ECO:0000256" key="3">
    <source>
        <dbReference type="ARBA" id="ARBA00022729"/>
    </source>
</evidence>
<dbReference type="InterPro" id="IPR012944">
    <property type="entry name" value="SusD_RagB_dom"/>
</dbReference>
<organism evidence="8 9">
    <name type="scientific">Pedobacter steynii</name>
    <dbReference type="NCBI Taxonomy" id="430522"/>
    <lineage>
        <taxon>Bacteria</taxon>
        <taxon>Pseudomonadati</taxon>
        <taxon>Bacteroidota</taxon>
        <taxon>Sphingobacteriia</taxon>
        <taxon>Sphingobacteriales</taxon>
        <taxon>Sphingobacteriaceae</taxon>
        <taxon>Pedobacter</taxon>
    </lineage>
</organism>
<evidence type="ECO:0000256" key="2">
    <source>
        <dbReference type="ARBA" id="ARBA00006275"/>
    </source>
</evidence>
<evidence type="ECO:0000256" key="4">
    <source>
        <dbReference type="ARBA" id="ARBA00023136"/>
    </source>
</evidence>
<keyword evidence="5" id="KW-0998">Cell outer membrane</keyword>
<dbReference type="SUPFAM" id="SSF48452">
    <property type="entry name" value="TPR-like"/>
    <property type="match status" value="1"/>
</dbReference>
<dbReference type="Pfam" id="PF14322">
    <property type="entry name" value="SusD-like_3"/>
    <property type="match status" value="1"/>
</dbReference>
<comment type="similarity">
    <text evidence="2">Belongs to the SusD family.</text>
</comment>
<accession>A0A1G9PC83</accession>
<sequence>MKLKNLYITVFAFSTLAVLLITVNGCKKAIDVGPSIVNANSSNAFTSNSSAQSTVAGIYSYLSAGSFFQGSNSVSLGMGLAADELKTTSSGSQSLGLLYSNSYSAVSPPSFWSEFYKEIFFCNTTIKGISESGQITPSVKNQLVSELKFFRGFIYFYAVNLYGTPPLTTTDDYQNNNTLSNSTAATVYAQILQDLNDAKAGLPDNIYVDASGAAVTDRVRPNKQVAAAMLARVYLYLQNWRSAENEASELIGNSRYTLVKDLNQVFLKGSTEIIFALQPVSKTYLNTIDANFLVVSASYALTTQLALNNQLVSAFEQKDQRRSKWIGTFTTTTNPVTTFSFANKYKVSSLSSTVAVTEYPIAMRLAEQYLIRAEARAQQSNLSGAKDDLNAIRDRAGLDPTLASGQTELLNAILQERRLELFTEWGHRWLDLKRSNNLDNVMSIAVPLKGGSWMPYKAILPIPPSDILANPNLKQNPGYN</sequence>
<proteinExistence type="inferred from homology"/>
<gene>
    <name evidence="8" type="ORF">SAMN05421820_102611</name>
</gene>
<dbReference type="AlphaFoldDB" id="A0A1G9PC83"/>
<protein>
    <submittedName>
        <fullName evidence="8">Starch-binding associating with outer membrane</fullName>
    </submittedName>
</protein>
<dbReference type="Gene3D" id="1.25.40.390">
    <property type="match status" value="1"/>
</dbReference>
<feature type="domain" description="SusD-like N-terminal" evidence="7">
    <location>
        <begin position="102"/>
        <end position="235"/>
    </location>
</feature>
<evidence type="ECO:0000313" key="9">
    <source>
        <dbReference type="Proteomes" id="UP000183200"/>
    </source>
</evidence>
<evidence type="ECO:0000256" key="1">
    <source>
        <dbReference type="ARBA" id="ARBA00004442"/>
    </source>
</evidence>
<dbReference type="Proteomes" id="UP000183200">
    <property type="component" value="Unassembled WGS sequence"/>
</dbReference>
<feature type="domain" description="RagB/SusD" evidence="6">
    <location>
        <begin position="346"/>
        <end position="479"/>
    </location>
</feature>
<dbReference type="EMBL" id="FNGY01000002">
    <property type="protein sequence ID" value="SDL96369.1"/>
    <property type="molecule type" value="Genomic_DNA"/>
</dbReference>
<name>A0A1G9PC83_9SPHI</name>
<comment type="subcellular location">
    <subcellularLocation>
        <location evidence="1">Cell outer membrane</location>
    </subcellularLocation>
</comment>
<evidence type="ECO:0000259" key="7">
    <source>
        <dbReference type="Pfam" id="PF14322"/>
    </source>
</evidence>
<evidence type="ECO:0000256" key="5">
    <source>
        <dbReference type="ARBA" id="ARBA00023237"/>
    </source>
</evidence>